<evidence type="ECO:0000256" key="3">
    <source>
        <dbReference type="ARBA" id="ARBA00022448"/>
    </source>
</evidence>
<evidence type="ECO:0000313" key="8">
    <source>
        <dbReference type="Proteomes" id="UP000005237"/>
    </source>
</evidence>
<comment type="subcellular location">
    <subcellularLocation>
        <location evidence="1">Nucleus</location>
    </subcellularLocation>
</comment>
<accession>A0A8R1DR61</accession>
<evidence type="ECO:0000259" key="5">
    <source>
        <dbReference type="Pfam" id="PF03177"/>
    </source>
</evidence>
<sequence>MSSSFMEFGSADSAEAAANKVAHHVEQMLDSSDFYDRLTQCGTTPVSGLGEKFYVKGAPEFVSTRRIPIPGELQMQMNNIHSEFSMGFFTEISRVWVVIDNNLYMWNYESNDDLAFFDASESAILKVALVAIKPGVFETEIQYGLVVGTISDICLYPVFNFEENGQSNINIDSKRCFKIALDGATVNDIAYTNCGRVFYTADDQLFEFVYEKQNGWFGAPSHKCRGVNQTASIFGTFITLPFFGSSKEALDQISIDKSRNLMYLLGRNGTISVWDLGADGAGCAKFVSIPISKIAHEAHILTQFGHDEASFSNITSIRALEAHQSVALNVVATTVKGVRLYLSVSMRTPAAGQINRPGKLNEKNLPQAALRPQCLRVAHVRFAPGVTPTSIYGDGPSGVSVVYANESICAMATANRNTIFTFSNFFYPASKFFIESVTECDISGHVWEIETVSRVKVKSRPPPKDLAERVLPHSFYRSQLETEKRVLVCSNEGVFEFMHVSAVEAFREALFEGGVEGNATLQLWQKLGSTEILILAFRILTSDLPVDERIRGKAEQILYSLKETPEIVENDRMADQTSWSPNESSIADWKNRMKTPLLSSTPRGGIDNRTSQSFFSSPFSPMLDMSMAAGAGGNLRMSPSRRHDSLFYYFSRLVAPMWNDTICEVFNEKQLRITFEPESALLLKEEIQRFGRLMDDYRLVPAMEYSGYTANMTDKLSAEATSLERQSLMGLRKLVDATVETLSLWLLAFEYNLAAISSGMNPQLLPNFGSRKLAHLVSDGSNLNAELIRAMIKYFLGDEAGTKLLSESLRQMCPNLYSEDDACVTFAMEQLEAARKLGAGSARRRLVQTAVEMFKQSIGKVVLGATCQQLAESVEDYEAIVELCLLRALKDDPKQLALLAYKHGKGGSDMEMLNAEKKREACYR</sequence>
<keyword evidence="4" id="KW-0539">Nucleus</keyword>
<dbReference type="EnsemblMetazoa" id="CJA09968.1">
    <property type="protein sequence ID" value="CJA09968.1"/>
    <property type="gene ID" value="WBGene00129172"/>
</dbReference>
<dbReference type="Proteomes" id="UP000005237">
    <property type="component" value="Unassembled WGS sequence"/>
</dbReference>
<dbReference type="GO" id="GO:0044611">
    <property type="term" value="C:nuclear pore inner ring"/>
    <property type="evidence" value="ECO:0007669"/>
    <property type="project" value="TreeGrafter"/>
</dbReference>
<evidence type="ECO:0000313" key="7">
    <source>
        <dbReference type="EnsemblMetazoa" id="CJA09968.1"/>
    </source>
</evidence>
<dbReference type="Pfam" id="PF08801">
    <property type="entry name" value="Nucleoporin_N"/>
    <property type="match status" value="1"/>
</dbReference>
<evidence type="ECO:0000256" key="1">
    <source>
        <dbReference type="ARBA" id="ARBA00004123"/>
    </source>
</evidence>
<dbReference type="InterPro" id="IPR004870">
    <property type="entry name" value="Nucleoporin_Nup155"/>
</dbReference>
<dbReference type="InterPro" id="IPR036322">
    <property type="entry name" value="WD40_repeat_dom_sf"/>
</dbReference>
<dbReference type="GO" id="GO:0006606">
    <property type="term" value="P:protein import into nucleus"/>
    <property type="evidence" value="ECO:0007669"/>
    <property type="project" value="TreeGrafter"/>
</dbReference>
<dbReference type="PANTHER" id="PTHR10350:SF6">
    <property type="entry name" value="NUCLEAR PORE COMPLEX PROTEIN NUP155"/>
    <property type="match status" value="1"/>
</dbReference>
<comment type="similarity">
    <text evidence="2">Belongs to the non-repetitive/WGA-negative nucleoporin family.</text>
</comment>
<evidence type="ECO:0000256" key="2">
    <source>
        <dbReference type="ARBA" id="ARBA00007373"/>
    </source>
</evidence>
<dbReference type="InterPro" id="IPR007187">
    <property type="entry name" value="Nucleoporin_Nup133/Nup155_C"/>
</dbReference>
<dbReference type="GO" id="GO:0000972">
    <property type="term" value="P:transcription-dependent tethering of RNA polymerase II gene DNA at nuclear periphery"/>
    <property type="evidence" value="ECO:0007669"/>
    <property type="project" value="TreeGrafter"/>
</dbReference>
<name>A0A8R1DR61_CAEJA</name>
<dbReference type="InterPro" id="IPR042533">
    <property type="entry name" value="Nucleoporin_Nup155_C_1"/>
</dbReference>
<organism evidence="7 8">
    <name type="scientific">Caenorhabditis japonica</name>
    <dbReference type="NCBI Taxonomy" id="281687"/>
    <lineage>
        <taxon>Eukaryota</taxon>
        <taxon>Metazoa</taxon>
        <taxon>Ecdysozoa</taxon>
        <taxon>Nematoda</taxon>
        <taxon>Chromadorea</taxon>
        <taxon>Rhabditida</taxon>
        <taxon>Rhabditina</taxon>
        <taxon>Rhabditomorpha</taxon>
        <taxon>Rhabditoidea</taxon>
        <taxon>Rhabditidae</taxon>
        <taxon>Peloderinae</taxon>
        <taxon>Caenorhabditis</taxon>
    </lineage>
</organism>
<dbReference type="SUPFAM" id="SSF50978">
    <property type="entry name" value="WD40 repeat-like"/>
    <property type="match status" value="1"/>
</dbReference>
<keyword evidence="8" id="KW-1185">Reference proteome</keyword>
<reference evidence="7" key="2">
    <citation type="submission" date="2022-06" db="UniProtKB">
        <authorList>
            <consortium name="EnsemblMetazoa"/>
        </authorList>
    </citation>
    <scope>IDENTIFICATION</scope>
    <source>
        <strain evidence="7">DF5081</strain>
    </source>
</reference>
<dbReference type="GO" id="GO:0036228">
    <property type="term" value="P:protein localization to nuclear inner membrane"/>
    <property type="evidence" value="ECO:0007669"/>
    <property type="project" value="TreeGrafter"/>
</dbReference>
<dbReference type="AlphaFoldDB" id="A0A8R1DR61"/>
<dbReference type="GO" id="GO:0006405">
    <property type="term" value="P:RNA export from nucleus"/>
    <property type="evidence" value="ECO:0007669"/>
    <property type="project" value="TreeGrafter"/>
</dbReference>
<dbReference type="GO" id="GO:0017056">
    <property type="term" value="F:structural constituent of nuclear pore"/>
    <property type="evidence" value="ECO:0007669"/>
    <property type="project" value="InterPro"/>
</dbReference>
<dbReference type="InterPro" id="IPR014908">
    <property type="entry name" value="Nucleoporin_Nup133/Nup155_N"/>
</dbReference>
<dbReference type="Gene3D" id="1.20.58.1780">
    <property type="match status" value="1"/>
</dbReference>
<reference evidence="8" key="1">
    <citation type="submission" date="2010-08" db="EMBL/GenBank/DDBJ databases">
        <authorList>
            <consortium name="Caenorhabditis japonica Sequencing Consortium"/>
            <person name="Wilson R.K."/>
        </authorList>
    </citation>
    <scope>NUCLEOTIDE SEQUENCE [LARGE SCALE GENOMIC DNA]</scope>
    <source>
        <strain evidence="8">DF5081</strain>
    </source>
</reference>
<feature type="domain" description="Nucleoporin Nup133/Nup155-like C-terminal" evidence="5">
    <location>
        <begin position="640"/>
        <end position="923"/>
    </location>
</feature>
<proteinExistence type="inferred from homology"/>
<dbReference type="Pfam" id="PF03177">
    <property type="entry name" value="Nucleoporin_C"/>
    <property type="match status" value="1"/>
</dbReference>
<keyword evidence="3" id="KW-0813">Transport</keyword>
<protein>
    <submittedName>
        <fullName evidence="7">Nucleoporin_N domain-containing protein</fullName>
    </submittedName>
</protein>
<feature type="domain" description="Nucleoporin Nup133/Nup155-like N-terminal" evidence="6">
    <location>
        <begin position="60"/>
        <end position="495"/>
    </location>
</feature>
<dbReference type="PANTHER" id="PTHR10350">
    <property type="entry name" value="NUCLEAR PORE COMPLEX PROTEIN NUP155"/>
    <property type="match status" value="1"/>
</dbReference>
<dbReference type="Gene3D" id="1.25.40.450">
    <property type="entry name" value="Nucleoporin, helical domain, N-terminal subdomain"/>
    <property type="match status" value="1"/>
</dbReference>
<evidence type="ECO:0000256" key="4">
    <source>
        <dbReference type="ARBA" id="ARBA00023242"/>
    </source>
</evidence>
<evidence type="ECO:0000259" key="6">
    <source>
        <dbReference type="Pfam" id="PF08801"/>
    </source>
</evidence>